<accession>A0A839TSM9</accession>
<evidence type="ECO:0000313" key="1">
    <source>
        <dbReference type="EMBL" id="MBB3128378.1"/>
    </source>
</evidence>
<dbReference type="Proteomes" id="UP000517523">
    <property type="component" value="Unassembled WGS sequence"/>
</dbReference>
<dbReference type="AlphaFoldDB" id="A0A839TSM9"/>
<protein>
    <submittedName>
        <fullName evidence="1">Uncharacterized protein</fullName>
    </submittedName>
</protein>
<reference evidence="1 2" key="1">
    <citation type="submission" date="2020-08" db="EMBL/GenBank/DDBJ databases">
        <title>Genomic Encyclopedia of Type Strains, Phase III (KMG-III): the genomes of soil and plant-associated and newly described type strains.</title>
        <authorList>
            <person name="Whitman W."/>
        </authorList>
    </citation>
    <scope>NUCLEOTIDE SEQUENCE [LARGE SCALE GENOMIC DNA]</scope>
    <source>
        <strain evidence="1 2">CECT 5831</strain>
    </source>
</reference>
<gene>
    <name evidence="1" type="ORF">FHS19_003032</name>
</gene>
<evidence type="ECO:0000313" key="2">
    <source>
        <dbReference type="Proteomes" id="UP000517523"/>
    </source>
</evidence>
<sequence>MIAKYDVAVVGGRIAYVYSFETSDSRIHFLYAVANPDKRKYLKEAVR</sequence>
<dbReference type="EMBL" id="JACHXJ010000002">
    <property type="protein sequence ID" value="MBB3128378.1"/>
    <property type="molecule type" value="Genomic_DNA"/>
</dbReference>
<dbReference type="RefSeq" id="WP_183582553.1">
    <property type="nucleotide sequence ID" value="NZ_JACHXJ010000002.1"/>
</dbReference>
<proteinExistence type="predicted"/>
<name>A0A839TSM9_9BACL</name>
<organism evidence="1 2">
    <name type="scientific">Paenibacillus rhizosphaerae</name>
    <dbReference type="NCBI Taxonomy" id="297318"/>
    <lineage>
        <taxon>Bacteria</taxon>
        <taxon>Bacillati</taxon>
        <taxon>Bacillota</taxon>
        <taxon>Bacilli</taxon>
        <taxon>Bacillales</taxon>
        <taxon>Paenibacillaceae</taxon>
        <taxon>Paenibacillus</taxon>
    </lineage>
</organism>
<comment type="caution">
    <text evidence="1">The sequence shown here is derived from an EMBL/GenBank/DDBJ whole genome shotgun (WGS) entry which is preliminary data.</text>
</comment>